<dbReference type="AlphaFoldDB" id="A0A401VTT6"/>
<gene>
    <name evidence="2" type="ORF">GKJPGBOP_00153</name>
</gene>
<dbReference type="EMBL" id="BHZD01000001">
    <property type="protein sequence ID" value="GCD40504.1"/>
    <property type="molecule type" value="Genomic_DNA"/>
</dbReference>
<reference evidence="2 3" key="1">
    <citation type="submission" date="2018-11" db="EMBL/GenBank/DDBJ databases">
        <title>Whole genome sequence of Streptomyces paromomycinus NBRC 15454(T).</title>
        <authorList>
            <person name="Komaki H."/>
            <person name="Tamura T."/>
        </authorList>
    </citation>
    <scope>NUCLEOTIDE SEQUENCE [LARGE SCALE GENOMIC DNA]</scope>
    <source>
        <strain evidence="2 3">NBRC 15454</strain>
    </source>
</reference>
<comment type="caution">
    <text evidence="2">The sequence shown here is derived from an EMBL/GenBank/DDBJ whole genome shotgun (WGS) entry which is preliminary data.</text>
</comment>
<dbReference type="RefSeq" id="WP_125050811.1">
    <property type="nucleotide sequence ID" value="NZ_BHZD01000001.1"/>
</dbReference>
<dbReference type="Proteomes" id="UP000286746">
    <property type="component" value="Unassembled WGS sequence"/>
</dbReference>
<evidence type="ECO:0000256" key="1">
    <source>
        <dbReference type="SAM" id="MobiDB-lite"/>
    </source>
</evidence>
<evidence type="ECO:0000313" key="3">
    <source>
        <dbReference type="Proteomes" id="UP000286746"/>
    </source>
</evidence>
<keyword evidence="3" id="KW-1185">Reference proteome</keyword>
<accession>A0A401VTT6</accession>
<organism evidence="2 3">
    <name type="scientific">Streptomyces paromomycinus</name>
    <name type="common">Streptomyces rimosus subsp. paromomycinus</name>
    <dbReference type="NCBI Taxonomy" id="92743"/>
    <lineage>
        <taxon>Bacteria</taxon>
        <taxon>Bacillati</taxon>
        <taxon>Actinomycetota</taxon>
        <taxon>Actinomycetes</taxon>
        <taxon>Kitasatosporales</taxon>
        <taxon>Streptomycetaceae</taxon>
        <taxon>Streptomyces</taxon>
    </lineage>
</organism>
<sequence length="88" mass="9305">MTAAGLPLLVLGTVSTAVLLRRALVSVTVRGTSMEPAYHDTTGSWCCAAVPRPQATWLSWNGQAPNAYGRGRRSRRGQEPPQSPVGTG</sequence>
<name>A0A401VTT6_STREY</name>
<feature type="region of interest" description="Disordered" evidence="1">
    <location>
        <begin position="61"/>
        <end position="88"/>
    </location>
</feature>
<evidence type="ECO:0000313" key="2">
    <source>
        <dbReference type="EMBL" id="GCD40504.1"/>
    </source>
</evidence>
<protein>
    <submittedName>
        <fullName evidence="2">Uncharacterized protein</fullName>
    </submittedName>
</protein>
<proteinExistence type="predicted"/>